<proteinExistence type="predicted"/>
<dbReference type="Proteomes" id="UP001066276">
    <property type="component" value="Chromosome 7"/>
</dbReference>
<reference evidence="1" key="1">
    <citation type="journal article" date="2022" name="bioRxiv">
        <title>Sequencing and chromosome-scale assembly of the giantPleurodeles waltlgenome.</title>
        <authorList>
            <person name="Brown T."/>
            <person name="Elewa A."/>
            <person name="Iarovenko S."/>
            <person name="Subramanian E."/>
            <person name="Araus A.J."/>
            <person name="Petzold A."/>
            <person name="Susuki M."/>
            <person name="Suzuki K.-i.T."/>
            <person name="Hayashi T."/>
            <person name="Toyoda A."/>
            <person name="Oliveira C."/>
            <person name="Osipova E."/>
            <person name="Leigh N.D."/>
            <person name="Simon A."/>
            <person name="Yun M.H."/>
        </authorList>
    </citation>
    <scope>NUCLEOTIDE SEQUENCE</scope>
    <source>
        <strain evidence="1">20211129_DDA</strain>
        <tissue evidence="1">Liver</tissue>
    </source>
</reference>
<name>A0AAV7PG65_PLEWA</name>
<dbReference type="EMBL" id="JANPWB010000011">
    <property type="protein sequence ID" value="KAJ1124723.1"/>
    <property type="molecule type" value="Genomic_DNA"/>
</dbReference>
<sequence>MSTIKSESRWLNDDIANLSSKMGSEPHCTFASTRSLAQLFAKSCDVQKKVLHTVLVCNKRQTGEAEMCPDFGQIPGPQIDIKEAASISLREGGRTDPPLSYLLFGLSA</sequence>
<dbReference type="AlphaFoldDB" id="A0AAV7PG65"/>
<evidence type="ECO:0000313" key="2">
    <source>
        <dbReference type="Proteomes" id="UP001066276"/>
    </source>
</evidence>
<accession>A0AAV7PG65</accession>
<evidence type="ECO:0000313" key="1">
    <source>
        <dbReference type="EMBL" id="KAJ1124723.1"/>
    </source>
</evidence>
<organism evidence="1 2">
    <name type="scientific">Pleurodeles waltl</name>
    <name type="common">Iberian ribbed newt</name>
    <dbReference type="NCBI Taxonomy" id="8319"/>
    <lineage>
        <taxon>Eukaryota</taxon>
        <taxon>Metazoa</taxon>
        <taxon>Chordata</taxon>
        <taxon>Craniata</taxon>
        <taxon>Vertebrata</taxon>
        <taxon>Euteleostomi</taxon>
        <taxon>Amphibia</taxon>
        <taxon>Batrachia</taxon>
        <taxon>Caudata</taxon>
        <taxon>Salamandroidea</taxon>
        <taxon>Salamandridae</taxon>
        <taxon>Pleurodelinae</taxon>
        <taxon>Pleurodeles</taxon>
    </lineage>
</organism>
<comment type="caution">
    <text evidence="1">The sequence shown here is derived from an EMBL/GenBank/DDBJ whole genome shotgun (WGS) entry which is preliminary data.</text>
</comment>
<keyword evidence="2" id="KW-1185">Reference proteome</keyword>
<protein>
    <submittedName>
        <fullName evidence="1">Uncharacterized protein</fullName>
    </submittedName>
</protein>
<gene>
    <name evidence="1" type="ORF">NDU88_003172</name>
</gene>